<dbReference type="InterPro" id="IPR001387">
    <property type="entry name" value="Cro/C1-type_HTH"/>
</dbReference>
<name>A0A4Y8PV97_9BACL</name>
<dbReference type="Gene3D" id="1.10.260.40">
    <property type="entry name" value="lambda repressor-like DNA-binding domains"/>
    <property type="match status" value="1"/>
</dbReference>
<dbReference type="PROSITE" id="PS50943">
    <property type="entry name" value="HTH_CROC1"/>
    <property type="match status" value="1"/>
</dbReference>
<dbReference type="GO" id="GO:0003677">
    <property type="term" value="F:DNA binding"/>
    <property type="evidence" value="ECO:0007669"/>
    <property type="project" value="UniProtKB-KW"/>
</dbReference>
<keyword evidence="4" id="KW-1185">Reference proteome</keyword>
<protein>
    <submittedName>
        <fullName evidence="3">Transcriptional regulator</fullName>
    </submittedName>
</protein>
<dbReference type="GO" id="GO:0005829">
    <property type="term" value="C:cytosol"/>
    <property type="evidence" value="ECO:0007669"/>
    <property type="project" value="TreeGrafter"/>
</dbReference>
<dbReference type="RefSeq" id="WP_134755595.1">
    <property type="nucleotide sequence ID" value="NZ_MYFO02000020.1"/>
</dbReference>
<evidence type="ECO:0000313" key="3">
    <source>
        <dbReference type="EMBL" id="TFE84915.1"/>
    </source>
</evidence>
<dbReference type="PANTHER" id="PTHR46797:SF1">
    <property type="entry name" value="METHYLPHOSPHONATE SYNTHASE"/>
    <property type="match status" value="1"/>
</dbReference>
<dbReference type="Pfam" id="PF01381">
    <property type="entry name" value="HTH_3"/>
    <property type="match status" value="1"/>
</dbReference>
<dbReference type="InterPro" id="IPR050807">
    <property type="entry name" value="TransReg_Diox_bact_type"/>
</dbReference>
<sequence length="132" mass="15317">MYFYDQLRDLRKHRGFTVRELSERSGVSHAYISQLESGKRRIPSPDVLAKLSKGLNIPYAELMRVAGYLEPPTREEPTSEAGSRPVHLRAFLRDNELMFDDVVLTELDKEWIERMLTVMFWRKSSAAGLSEE</sequence>
<feature type="domain" description="HTH cro/C1-type" evidence="2">
    <location>
        <begin position="7"/>
        <end position="62"/>
    </location>
</feature>
<dbReference type="EMBL" id="MYFO01000030">
    <property type="protein sequence ID" value="TFE84915.1"/>
    <property type="molecule type" value="Genomic_DNA"/>
</dbReference>
<proteinExistence type="predicted"/>
<evidence type="ECO:0000313" key="4">
    <source>
        <dbReference type="Proteomes" id="UP000298246"/>
    </source>
</evidence>
<dbReference type="CDD" id="cd00093">
    <property type="entry name" value="HTH_XRE"/>
    <property type="match status" value="1"/>
</dbReference>
<comment type="caution">
    <text evidence="3">The sequence shown here is derived from an EMBL/GenBank/DDBJ whole genome shotgun (WGS) entry which is preliminary data.</text>
</comment>
<organism evidence="3 4">
    <name type="scientific">Paenibacillus athensensis</name>
    <dbReference type="NCBI Taxonomy" id="1967502"/>
    <lineage>
        <taxon>Bacteria</taxon>
        <taxon>Bacillati</taxon>
        <taxon>Bacillota</taxon>
        <taxon>Bacilli</taxon>
        <taxon>Bacillales</taxon>
        <taxon>Paenibacillaceae</taxon>
        <taxon>Paenibacillus</taxon>
    </lineage>
</organism>
<dbReference type="OrthoDB" id="9812960at2"/>
<keyword evidence="1" id="KW-0238">DNA-binding</keyword>
<evidence type="ECO:0000256" key="1">
    <source>
        <dbReference type="ARBA" id="ARBA00023125"/>
    </source>
</evidence>
<dbReference type="SUPFAM" id="SSF47413">
    <property type="entry name" value="lambda repressor-like DNA-binding domains"/>
    <property type="match status" value="1"/>
</dbReference>
<dbReference type="PANTHER" id="PTHR46797">
    <property type="entry name" value="HTH-TYPE TRANSCRIPTIONAL REGULATOR"/>
    <property type="match status" value="1"/>
</dbReference>
<gene>
    <name evidence="3" type="ORF">B5M42_18750</name>
</gene>
<dbReference type="SMART" id="SM00530">
    <property type="entry name" value="HTH_XRE"/>
    <property type="match status" value="1"/>
</dbReference>
<evidence type="ECO:0000259" key="2">
    <source>
        <dbReference type="PROSITE" id="PS50943"/>
    </source>
</evidence>
<dbReference type="GO" id="GO:0003700">
    <property type="term" value="F:DNA-binding transcription factor activity"/>
    <property type="evidence" value="ECO:0007669"/>
    <property type="project" value="TreeGrafter"/>
</dbReference>
<accession>A0A4Y8PV97</accession>
<reference evidence="3 4" key="1">
    <citation type="submission" date="2017-03" db="EMBL/GenBank/DDBJ databases">
        <title>Isolation of Levoglucosan Utilizing Bacteria.</title>
        <authorList>
            <person name="Arya A.S."/>
        </authorList>
    </citation>
    <scope>NUCLEOTIDE SEQUENCE [LARGE SCALE GENOMIC DNA]</scope>
    <source>
        <strain evidence="3 4">MEC069</strain>
    </source>
</reference>
<dbReference type="InterPro" id="IPR010982">
    <property type="entry name" value="Lambda_DNA-bd_dom_sf"/>
</dbReference>
<dbReference type="Proteomes" id="UP000298246">
    <property type="component" value="Unassembled WGS sequence"/>
</dbReference>
<dbReference type="AlphaFoldDB" id="A0A4Y8PV97"/>